<keyword evidence="3" id="KW-1185">Reference proteome</keyword>
<sequence>MKTRHVLPIVVAGTMALAGCFFEEDDPKKSSVRVIHASSDAPPVDVRLGRDREIEGLDYKEGVLFTPNVGSSQMSINADLPGSQRETILTSTYSFRQDRKYDFFVVGNVSNESIKPIVLTDDLETEAGDQTRVRVVHLSPDAQAAARNVDVYLSDADDELDEWLAAGPNFRMGYEDVEGPVLVSAGRYRVRVTLAGTATVVFESGPLSFLSGDDLLIAAVDNTAVDNVAGSGSQSPISLLVADGPEVNEVYDINQRSGVRVVHVARINESISAFVDGELTIASVPFGKTGPSSERNAYATVPPGTQDVAINDSTGEISIAMVNPIVGEGKTIIAYDFKDSKGQIKSLVVNDLVRSVSTQASLRIFHGSRVAALAGPVNIYLLPEDQTSVSGAVPILRDVPFGTESGYLAVEQENYNLFIRDADGNVRIGPVRVGLRDGGVYTFVATDSAAGDRTLLFQLDDNTDPLP</sequence>
<accession>A0ABT8W3U6</accession>
<dbReference type="InterPro" id="IPR025510">
    <property type="entry name" value="DUF4397"/>
</dbReference>
<reference evidence="2" key="1">
    <citation type="submission" date="2023-07" db="EMBL/GenBank/DDBJ databases">
        <title>Marinobacter sp. chi1 genome sequencing and assembly.</title>
        <authorList>
            <person name="Park S."/>
        </authorList>
    </citation>
    <scope>NUCLEOTIDE SEQUENCE</scope>
    <source>
        <strain evidence="2">Chi1</strain>
    </source>
</reference>
<comment type="caution">
    <text evidence="2">The sequence shown here is derived from an EMBL/GenBank/DDBJ whole genome shotgun (WGS) entry which is preliminary data.</text>
</comment>
<dbReference type="PROSITE" id="PS51257">
    <property type="entry name" value="PROKAR_LIPOPROTEIN"/>
    <property type="match status" value="1"/>
</dbReference>
<feature type="domain" description="DUF4397" evidence="1">
    <location>
        <begin position="30"/>
        <end position="144"/>
    </location>
</feature>
<proteinExistence type="predicted"/>
<organism evidence="2 3">
    <name type="scientific">Marinobacter suaedae</name>
    <dbReference type="NCBI Taxonomy" id="3057675"/>
    <lineage>
        <taxon>Bacteria</taxon>
        <taxon>Pseudomonadati</taxon>
        <taxon>Pseudomonadota</taxon>
        <taxon>Gammaproteobacteria</taxon>
        <taxon>Pseudomonadales</taxon>
        <taxon>Marinobacteraceae</taxon>
        <taxon>Marinobacter</taxon>
    </lineage>
</organism>
<evidence type="ECO:0000313" key="2">
    <source>
        <dbReference type="EMBL" id="MDO3722907.1"/>
    </source>
</evidence>
<gene>
    <name evidence="2" type="ORF">QVZ43_14375</name>
</gene>
<dbReference type="EMBL" id="JAUMIS010000002">
    <property type="protein sequence ID" value="MDO3722907.1"/>
    <property type="molecule type" value="Genomic_DNA"/>
</dbReference>
<dbReference type="RefSeq" id="WP_302910493.1">
    <property type="nucleotide sequence ID" value="NZ_JAUMIS010000002.1"/>
</dbReference>
<evidence type="ECO:0000313" key="3">
    <source>
        <dbReference type="Proteomes" id="UP001168640"/>
    </source>
</evidence>
<feature type="domain" description="DUF4397" evidence="1">
    <location>
        <begin position="258"/>
        <end position="369"/>
    </location>
</feature>
<evidence type="ECO:0000259" key="1">
    <source>
        <dbReference type="Pfam" id="PF14344"/>
    </source>
</evidence>
<dbReference type="Pfam" id="PF14344">
    <property type="entry name" value="DUF4397"/>
    <property type="match status" value="2"/>
</dbReference>
<protein>
    <submittedName>
        <fullName evidence="2">DUF4397 domain-containing protein</fullName>
    </submittedName>
</protein>
<dbReference type="Proteomes" id="UP001168640">
    <property type="component" value="Unassembled WGS sequence"/>
</dbReference>
<name>A0ABT8W3U6_9GAMM</name>